<organism evidence="3 4">
    <name type="scientific">Phytophthora fragariaefolia</name>
    <dbReference type="NCBI Taxonomy" id="1490495"/>
    <lineage>
        <taxon>Eukaryota</taxon>
        <taxon>Sar</taxon>
        <taxon>Stramenopiles</taxon>
        <taxon>Oomycota</taxon>
        <taxon>Peronosporomycetes</taxon>
        <taxon>Peronosporales</taxon>
        <taxon>Peronosporaceae</taxon>
        <taxon>Phytophthora</taxon>
    </lineage>
</organism>
<dbReference type="AlphaFoldDB" id="A0A9W6YMU0"/>
<evidence type="ECO:0000313" key="3">
    <source>
        <dbReference type="EMBL" id="GMG15144.1"/>
    </source>
</evidence>
<protein>
    <submittedName>
        <fullName evidence="3">Unnamed protein product</fullName>
    </submittedName>
</protein>
<sequence length="306" mass="33988">MDLWPAYCLAGAGCVLAWVITTPLRTVSWIFFGEVWRVLSPNPHLVDACIRHYQAVMENDDIRRLSGAKFAYAVWGAFFAVRVRVLSGNEERYGAYDRMICKWGEAAYGTFYSYLPDLTLSTAYSVIKYACAGREAVLARVHTPLVRYGLLGFFLLGKAGIAFAMVTLNGANHYWKWTIWGPPVSVAIVSIGVVKHIWRDRHKNGPLETYAPAVMVLDALKGVRARAAERQSSETDCLRRLHVSGVNDNEEYSDTHGDSDPHVEVEPTAPNRSPVAISAELRATEECSAELAANSPSTLFAENDER</sequence>
<feature type="transmembrane region" description="Helical" evidence="2">
    <location>
        <begin position="148"/>
        <end position="168"/>
    </location>
</feature>
<keyword evidence="2" id="KW-0812">Transmembrane</keyword>
<keyword evidence="4" id="KW-1185">Reference proteome</keyword>
<feature type="region of interest" description="Disordered" evidence="1">
    <location>
        <begin position="287"/>
        <end position="306"/>
    </location>
</feature>
<feature type="transmembrane region" description="Helical" evidence="2">
    <location>
        <begin position="174"/>
        <end position="194"/>
    </location>
</feature>
<evidence type="ECO:0000256" key="2">
    <source>
        <dbReference type="SAM" id="Phobius"/>
    </source>
</evidence>
<reference evidence="3" key="1">
    <citation type="submission" date="2023-04" db="EMBL/GenBank/DDBJ databases">
        <title>Phytophthora fragariaefolia NBRC 109709.</title>
        <authorList>
            <person name="Ichikawa N."/>
            <person name="Sato H."/>
            <person name="Tonouchi N."/>
        </authorList>
    </citation>
    <scope>NUCLEOTIDE SEQUENCE</scope>
    <source>
        <strain evidence="3">NBRC 109709</strain>
    </source>
</reference>
<evidence type="ECO:0000313" key="4">
    <source>
        <dbReference type="Proteomes" id="UP001165121"/>
    </source>
</evidence>
<accession>A0A9W6YMU0</accession>
<gene>
    <name evidence="3" type="ORF">Pfra01_002935800</name>
</gene>
<dbReference type="EMBL" id="BSXT01018867">
    <property type="protein sequence ID" value="GMG15144.1"/>
    <property type="molecule type" value="Genomic_DNA"/>
</dbReference>
<dbReference type="OrthoDB" id="138517at2759"/>
<comment type="caution">
    <text evidence="3">The sequence shown here is derived from an EMBL/GenBank/DDBJ whole genome shotgun (WGS) entry which is preliminary data.</text>
</comment>
<feature type="region of interest" description="Disordered" evidence="1">
    <location>
        <begin position="248"/>
        <end position="274"/>
    </location>
</feature>
<name>A0A9W6YMU0_9STRA</name>
<feature type="compositionally biased region" description="Basic and acidic residues" evidence="1">
    <location>
        <begin position="253"/>
        <end position="265"/>
    </location>
</feature>
<keyword evidence="2" id="KW-0472">Membrane</keyword>
<evidence type="ECO:0000256" key="1">
    <source>
        <dbReference type="SAM" id="MobiDB-lite"/>
    </source>
</evidence>
<dbReference type="Proteomes" id="UP001165121">
    <property type="component" value="Unassembled WGS sequence"/>
</dbReference>
<keyword evidence="2" id="KW-1133">Transmembrane helix</keyword>
<proteinExistence type="predicted"/>